<evidence type="ECO:0000313" key="6">
    <source>
        <dbReference type="EMBL" id="SFA99403.1"/>
    </source>
</evidence>
<evidence type="ECO:0000259" key="5">
    <source>
        <dbReference type="Pfam" id="PF03358"/>
    </source>
</evidence>
<accession>A0A1I0XHH2</accession>
<dbReference type="GO" id="GO:0016491">
    <property type="term" value="F:oxidoreductase activity"/>
    <property type="evidence" value="ECO:0007669"/>
    <property type="project" value="UniProtKB-KW"/>
</dbReference>
<evidence type="ECO:0000256" key="2">
    <source>
        <dbReference type="ARBA" id="ARBA00022643"/>
    </source>
</evidence>
<dbReference type="SUPFAM" id="SSF52218">
    <property type="entry name" value="Flavoproteins"/>
    <property type="match status" value="1"/>
</dbReference>
<dbReference type="Pfam" id="PF03358">
    <property type="entry name" value="FMN_red"/>
    <property type="match status" value="1"/>
</dbReference>
<dbReference type="NCBIfam" id="TIGR04037">
    <property type="entry name" value="LLM_duo_CE1759"/>
    <property type="match status" value="1"/>
</dbReference>
<feature type="compositionally biased region" description="Low complexity" evidence="4">
    <location>
        <begin position="1"/>
        <end position="24"/>
    </location>
</feature>
<dbReference type="PANTHER" id="PTHR43408">
    <property type="entry name" value="FMN REDUCTASE (NADPH)"/>
    <property type="match status" value="1"/>
</dbReference>
<keyword evidence="2" id="KW-0288">FMN</keyword>
<dbReference type="InterPro" id="IPR005025">
    <property type="entry name" value="FMN_Rdtase-like_dom"/>
</dbReference>
<dbReference type="InterPro" id="IPR023932">
    <property type="entry name" value="CE1759_FMN_reduct"/>
</dbReference>
<dbReference type="OrthoDB" id="1643408at2"/>
<feature type="region of interest" description="Disordered" evidence="4">
    <location>
        <begin position="1"/>
        <end position="28"/>
    </location>
</feature>
<reference evidence="6 7" key="1">
    <citation type="submission" date="2016-10" db="EMBL/GenBank/DDBJ databases">
        <authorList>
            <person name="de Groot N.N."/>
        </authorList>
    </citation>
    <scope>NUCLEOTIDE SEQUENCE [LARGE SCALE GENOMIC DNA]</scope>
    <source>
        <strain evidence="6 7">CGMCC 4.6945</strain>
    </source>
</reference>
<protein>
    <submittedName>
        <fullName evidence="6">FMN reductase</fullName>
    </submittedName>
</protein>
<dbReference type="InterPro" id="IPR029039">
    <property type="entry name" value="Flavoprotein-like_sf"/>
</dbReference>
<evidence type="ECO:0000313" key="7">
    <source>
        <dbReference type="Proteomes" id="UP000199012"/>
    </source>
</evidence>
<name>A0A1I0XHH2_9CELL</name>
<keyword evidence="7" id="KW-1185">Reference proteome</keyword>
<dbReference type="STRING" id="988821.SAMN05421867_1053"/>
<evidence type="ECO:0000256" key="1">
    <source>
        <dbReference type="ARBA" id="ARBA00022630"/>
    </source>
</evidence>
<dbReference type="EMBL" id="FOKA01000005">
    <property type="protein sequence ID" value="SFA99403.1"/>
    <property type="molecule type" value="Genomic_DNA"/>
</dbReference>
<gene>
    <name evidence="6" type="ORF">SAMN05421867_1053</name>
</gene>
<dbReference type="AlphaFoldDB" id="A0A1I0XHH2"/>
<organism evidence="6 7">
    <name type="scientific">Cellulomonas marina</name>
    <dbReference type="NCBI Taxonomy" id="988821"/>
    <lineage>
        <taxon>Bacteria</taxon>
        <taxon>Bacillati</taxon>
        <taxon>Actinomycetota</taxon>
        <taxon>Actinomycetes</taxon>
        <taxon>Micrococcales</taxon>
        <taxon>Cellulomonadaceae</taxon>
        <taxon>Cellulomonas</taxon>
    </lineage>
</organism>
<dbReference type="Proteomes" id="UP000199012">
    <property type="component" value="Unassembled WGS sequence"/>
</dbReference>
<dbReference type="InterPro" id="IPR051814">
    <property type="entry name" value="NAD(P)H-dep_FMN_reductase"/>
</dbReference>
<evidence type="ECO:0000256" key="4">
    <source>
        <dbReference type="SAM" id="MobiDB-lite"/>
    </source>
</evidence>
<proteinExistence type="predicted"/>
<evidence type="ECO:0000256" key="3">
    <source>
        <dbReference type="ARBA" id="ARBA00023002"/>
    </source>
</evidence>
<keyword evidence="3" id="KW-0560">Oxidoreductase</keyword>
<feature type="domain" description="NADPH-dependent FMN reductase-like" evidence="5">
    <location>
        <begin position="44"/>
        <end position="193"/>
    </location>
</feature>
<keyword evidence="1" id="KW-0285">Flavoprotein</keyword>
<sequence length="241" mass="24975">MATTPTGPRGTSTGAPTGTSRSSSHGTLHAVDGATRVPAPEPRRLVVLAAGLSQPSSTRLLADRLASATVEELEARGVPVEVRTLEVRDLAHDVVNRLLTGFPSEALTDALEAVDGADALIAVTPIFAATASGLFTSFVDVIDKDALTGKPVLLGATGGTARHSLAVEHGVRPLFTYLRAHVESTAVFAATDDWGSAEDALPSRIRRAGAELAATVAARPPVVRVDEFDDVPSFEQLLGNA</sequence>
<dbReference type="PANTHER" id="PTHR43408:SF2">
    <property type="entry name" value="FMN REDUCTASE (NADPH)"/>
    <property type="match status" value="1"/>
</dbReference>
<dbReference type="Gene3D" id="3.40.50.360">
    <property type="match status" value="1"/>
</dbReference>
<dbReference type="RefSeq" id="WP_090031705.1">
    <property type="nucleotide sequence ID" value="NZ_BONM01000022.1"/>
</dbReference>